<dbReference type="InterPro" id="IPR023210">
    <property type="entry name" value="NADP_OxRdtase_dom"/>
</dbReference>
<feature type="domain" description="NADP-dependent oxidoreductase" evidence="1">
    <location>
        <begin position="15"/>
        <end position="85"/>
    </location>
</feature>
<dbReference type="PANTHER" id="PTHR43638:SF3">
    <property type="entry name" value="ALDEHYDE REDUCTASE"/>
    <property type="match status" value="1"/>
</dbReference>
<dbReference type="AlphaFoldDB" id="A0A2R4WMI9"/>
<dbReference type="KEGG" id="mee:DA075_18910"/>
<dbReference type="Pfam" id="PF00248">
    <property type="entry name" value="Aldo_ket_red"/>
    <property type="match status" value="1"/>
</dbReference>
<dbReference type="Proteomes" id="UP000244755">
    <property type="component" value="Chromosome 1"/>
</dbReference>
<dbReference type="PANTHER" id="PTHR43638">
    <property type="entry name" value="OXIDOREDUCTASE, ALDO/KETO REDUCTASE FAMILY PROTEIN"/>
    <property type="match status" value="1"/>
</dbReference>
<gene>
    <name evidence="2" type="ORF">DA075_18910</name>
</gene>
<accession>A0A2R4WMI9</accession>
<name>A0A2R4WMI9_9HYPH</name>
<reference evidence="2 3" key="1">
    <citation type="submission" date="2018-04" db="EMBL/GenBank/DDBJ databases">
        <title>Methylobacterium sp. PR1016A genome.</title>
        <authorList>
            <person name="Park W."/>
        </authorList>
    </citation>
    <scope>NUCLEOTIDE SEQUENCE [LARGE SCALE GENOMIC DNA]</scope>
    <source>
        <strain evidence="2 3">PR1016A</strain>
    </source>
</reference>
<organism evidence="2 3">
    <name type="scientific">Methylobacterium currus</name>
    <dbReference type="NCBI Taxonomy" id="2051553"/>
    <lineage>
        <taxon>Bacteria</taxon>
        <taxon>Pseudomonadati</taxon>
        <taxon>Pseudomonadota</taxon>
        <taxon>Alphaproteobacteria</taxon>
        <taxon>Hyphomicrobiales</taxon>
        <taxon>Methylobacteriaceae</taxon>
        <taxon>Methylobacterium</taxon>
    </lineage>
</organism>
<sequence>MPIMAHSPLGGEGSTVLRNPTVQRIAASRGESPAAVALSWAMRSGAVITIPESGSVAHVRENHVREDAAGLTLRLDPDELRQLDQAFLT</sequence>
<evidence type="ECO:0000313" key="2">
    <source>
        <dbReference type="EMBL" id="AWB22715.1"/>
    </source>
</evidence>
<dbReference type="EMBL" id="CP028843">
    <property type="protein sequence ID" value="AWB22715.1"/>
    <property type="molecule type" value="Genomic_DNA"/>
</dbReference>
<keyword evidence="3" id="KW-1185">Reference proteome</keyword>
<protein>
    <recommendedName>
        <fullName evidence="1">NADP-dependent oxidoreductase domain-containing protein</fullName>
    </recommendedName>
</protein>
<dbReference type="RefSeq" id="WP_099954518.1">
    <property type="nucleotide sequence ID" value="NZ_CP028843.1"/>
</dbReference>
<dbReference type="SUPFAM" id="SSF51430">
    <property type="entry name" value="NAD(P)-linked oxidoreductase"/>
    <property type="match status" value="1"/>
</dbReference>
<dbReference type="InterPro" id="IPR036812">
    <property type="entry name" value="NAD(P)_OxRdtase_dom_sf"/>
</dbReference>
<dbReference type="OrthoDB" id="9772407at2"/>
<dbReference type="Gene3D" id="3.20.20.100">
    <property type="entry name" value="NADP-dependent oxidoreductase domain"/>
    <property type="match status" value="1"/>
</dbReference>
<evidence type="ECO:0000259" key="1">
    <source>
        <dbReference type="Pfam" id="PF00248"/>
    </source>
</evidence>
<evidence type="ECO:0000313" key="3">
    <source>
        <dbReference type="Proteomes" id="UP000244755"/>
    </source>
</evidence>
<proteinExistence type="predicted"/>